<reference evidence="2" key="1">
    <citation type="submission" date="2018-05" db="EMBL/GenBank/DDBJ databases">
        <authorList>
            <person name="Lu D."/>
        </authorList>
    </citation>
    <scope>NUCLEOTIDE SEQUENCE [LARGE SCALE GENOMIC DNA]</scope>
    <source>
        <strain evidence="2">F01</strain>
    </source>
</reference>
<reference evidence="1 2" key="2">
    <citation type="submission" date="2018-06" db="EMBL/GenBank/DDBJ databases">
        <title>Marinobactersediminissp. nov, a moderately halophilic bacterium isolated from marine solar saltern.</title>
        <authorList>
            <person name="Zhang Y."/>
        </authorList>
    </citation>
    <scope>NUCLEOTIDE SEQUENCE [LARGE SCALE GENOMIC DNA]</scope>
    <source>
        <strain evidence="1 2">F01</strain>
    </source>
</reference>
<accession>A0A2V3ZU81</accession>
<gene>
    <name evidence="1" type="ORF">DIT71_03030</name>
</gene>
<dbReference type="OrthoDB" id="6369094at2"/>
<evidence type="ECO:0000313" key="2">
    <source>
        <dbReference type="Proteomes" id="UP000253987"/>
    </source>
</evidence>
<comment type="caution">
    <text evidence="1">The sequence shown here is derived from an EMBL/GenBank/DDBJ whole genome shotgun (WGS) entry which is preliminary data.</text>
</comment>
<proteinExistence type="predicted"/>
<keyword evidence="2" id="KW-1185">Reference proteome</keyword>
<organism evidence="1 2">
    <name type="scientific">Marinobacter vulgaris</name>
    <dbReference type="NCBI Taxonomy" id="1928331"/>
    <lineage>
        <taxon>Bacteria</taxon>
        <taxon>Pseudomonadati</taxon>
        <taxon>Pseudomonadota</taxon>
        <taxon>Gammaproteobacteria</taxon>
        <taxon>Pseudomonadales</taxon>
        <taxon>Marinobacteraceae</taxon>
        <taxon>Marinobacter</taxon>
    </lineage>
</organism>
<protein>
    <submittedName>
        <fullName evidence="1">Uncharacterized protein</fullName>
    </submittedName>
</protein>
<name>A0A2V3ZU81_9GAMM</name>
<dbReference type="RefSeq" id="WP_114611710.1">
    <property type="nucleotide sequence ID" value="NZ_QFWX01000001.1"/>
</dbReference>
<evidence type="ECO:0000313" key="1">
    <source>
        <dbReference type="EMBL" id="PXX93786.1"/>
    </source>
</evidence>
<sequence>MTRPGSCARIRQSWQLTELVNTLLSASAREVVRHWISCQKFLDADNEPTLLPISSPGEAGFTSLVGHVNRELAPTVIFNELLRKGIVEQNDSGCLLLRRSAYVPGLPYQGDSVSIAEDDTSYGNSPRRRLNDC</sequence>
<dbReference type="Proteomes" id="UP000253987">
    <property type="component" value="Unassembled WGS sequence"/>
</dbReference>
<dbReference type="EMBL" id="QFWX01000001">
    <property type="protein sequence ID" value="PXX93786.1"/>
    <property type="molecule type" value="Genomic_DNA"/>
</dbReference>
<dbReference type="AlphaFoldDB" id="A0A2V3ZU81"/>